<evidence type="ECO:0000256" key="1">
    <source>
        <dbReference type="SAM" id="MobiDB-lite"/>
    </source>
</evidence>
<proteinExistence type="predicted"/>
<keyword evidence="3" id="KW-1185">Reference proteome</keyword>
<name>A0ABQ5BR64_9ASTR</name>
<comment type="caution">
    <text evidence="2">The sequence shown here is derived from an EMBL/GenBank/DDBJ whole genome shotgun (WGS) entry which is preliminary data.</text>
</comment>
<organism evidence="2 3">
    <name type="scientific">Tanacetum coccineum</name>
    <dbReference type="NCBI Taxonomy" id="301880"/>
    <lineage>
        <taxon>Eukaryota</taxon>
        <taxon>Viridiplantae</taxon>
        <taxon>Streptophyta</taxon>
        <taxon>Embryophyta</taxon>
        <taxon>Tracheophyta</taxon>
        <taxon>Spermatophyta</taxon>
        <taxon>Magnoliopsida</taxon>
        <taxon>eudicotyledons</taxon>
        <taxon>Gunneridae</taxon>
        <taxon>Pentapetalae</taxon>
        <taxon>asterids</taxon>
        <taxon>campanulids</taxon>
        <taxon>Asterales</taxon>
        <taxon>Asteraceae</taxon>
        <taxon>Asteroideae</taxon>
        <taxon>Anthemideae</taxon>
        <taxon>Anthemidinae</taxon>
        <taxon>Tanacetum</taxon>
    </lineage>
</organism>
<reference evidence="2" key="1">
    <citation type="journal article" date="2022" name="Int. J. Mol. Sci.">
        <title>Draft Genome of Tanacetum Coccineum: Genomic Comparison of Closely Related Tanacetum-Family Plants.</title>
        <authorList>
            <person name="Yamashiro T."/>
            <person name="Shiraishi A."/>
            <person name="Nakayama K."/>
            <person name="Satake H."/>
        </authorList>
    </citation>
    <scope>NUCLEOTIDE SEQUENCE</scope>
</reference>
<dbReference type="EMBL" id="BQNB010013444">
    <property type="protein sequence ID" value="GJT16053.1"/>
    <property type="molecule type" value="Genomic_DNA"/>
</dbReference>
<evidence type="ECO:0000313" key="3">
    <source>
        <dbReference type="Proteomes" id="UP001151760"/>
    </source>
</evidence>
<evidence type="ECO:0000313" key="2">
    <source>
        <dbReference type="EMBL" id="GJT16053.1"/>
    </source>
</evidence>
<feature type="compositionally biased region" description="Basic and acidic residues" evidence="1">
    <location>
        <begin position="46"/>
        <end position="65"/>
    </location>
</feature>
<sequence>MAATTYELRRVRRNKAATMAMAATPDELRRVRRNKPATIVQASSDFHSDASSDPSSRHPLSDHSSPDLLSTSAGPSRKRRRSPMTSVPALSPVSGALSPVHADLIPSPKRVRDSGYSTDVEVNPRETSLRDDAIRVEARVVVEADDRDETETGGEAVRQRMRLWEDLVFRGSHDHTQTILVHQYTDYEGVHRSKDTQDGWGCSRSYCLTER</sequence>
<protein>
    <submittedName>
        <fullName evidence="2">Uncharacterized protein</fullName>
    </submittedName>
</protein>
<dbReference type="Proteomes" id="UP001151760">
    <property type="component" value="Unassembled WGS sequence"/>
</dbReference>
<reference evidence="2" key="2">
    <citation type="submission" date="2022-01" db="EMBL/GenBank/DDBJ databases">
        <authorList>
            <person name="Yamashiro T."/>
            <person name="Shiraishi A."/>
            <person name="Satake H."/>
            <person name="Nakayama K."/>
        </authorList>
    </citation>
    <scope>NUCLEOTIDE SEQUENCE</scope>
</reference>
<gene>
    <name evidence="2" type="ORF">Tco_0874759</name>
</gene>
<accession>A0ABQ5BR64</accession>
<feature type="region of interest" description="Disordered" evidence="1">
    <location>
        <begin position="17"/>
        <end position="118"/>
    </location>
</feature>